<evidence type="ECO:0000313" key="4">
    <source>
        <dbReference type="EMBL" id="AIF06549.1"/>
    </source>
</evidence>
<dbReference type="AlphaFoldDB" id="A0A075GS22"/>
<sequence>MTASHVQGGPLGRGNMGGSRRWPEHLDAVVEEFQACFDAMERYELLFSYAKRHPSPLPQDEWDDDNQVHGCQSRAHVICTVDESGGFLLRGGADAQIVQGLMAVTAIAVNGMGPADVAGMEPDYAEEMGIRSSLTPSRANGFLNMFKRVTEEAALLL</sequence>
<name>A0A075GS22_9EURY</name>
<feature type="domain" description="Fe-S metabolism associated" evidence="3">
    <location>
        <begin position="30"/>
        <end position="151"/>
    </location>
</feature>
<comment type="similarity">
    <text evidence="1">Belongs to the SufE family.</text>
</comment>
<dbReference type="EMBL" id="KF900774">
    <property type="protein sequence ID" value="AIF06549.1"/>
    <property type="molecule type" value="Genomic_DNA"/>
</dbReference>
<accession>A0A075GS22</accession>
<evidence type="ECO:0000259" key="3">
    <source>
        <dbReference type="Pfam" id="PF02657"/>
    </source>
</evidence>
<dbReference type="SUPFAM" id="SSF82649">
    <property type="entry name" value="SufE/NifU"/>
    <property type="match status" value="1"/>
</dbReference>
<organism evidence="4">
    <name type="scientific">uncultured marine group II/III euryarchaeote KM3_193_D07</name>
    <dbReference type="NCBI Taxonomy" id="1457967"/>
    <lineage>
        <taxon>Archaea</taxon>
        <taxon>Methanobacteriati</taxon>
        <taxon>Methanobacteriota</taxon>
        <taxon>environmental samples</taxon>
    </lineage>
</organism>
<dbReference type="Gene3D" id="3.90.1010.10">
    <property type="match status" value="1"/>
</dbReference>
<reference evidence="4" key="1">
    <citation type="journal article" date="2014" name="Genome Biol. Evol.">
        <title>Pangenome evidence for extensive interdomain horizontal transfer affecting lineage core and shell genes in uncultured planktonic thaumarchaeota and euryarchaeota.</title>
        <authorList>
            <person name="Deschamps P."/>
            <person name="Zivanovic Y."/>
            <person name="Moreira D."/>
            <person name="Rodriguez-Valera F."/>
            <person name="Lopez-Garcia P."/>
        </authorList>
    </citation>
    <scope>NUCLEOTIDE SEQUENCE</scope>
</reference>
<protein>
    <submittedName>
        <fullName evidence="4">Fe-S metabolism associated (SufE)</fullName>
    </submittedName>
</protein>
<dbReference type="PANTHER" id="PTHR43597">
    <property type="entry name" value="SULFUR ACCEPTOR PROTEIN CSDE"/>
    <property type="match status" value="1"/>
</dbReference>
<gene>
    <name evidence="4" type="primary">sufE</name>
</gene>
<evidence type="ECO:0000256" key="1">
    <source>
        <dbReference type="ARBA" id="ARBA00010282"/>
    </source>
</evidence>
<feature type="region of interest" description="Disordered" evidence="2">
    <location>
        <begin position="1"/>
        <end position="20"/>
    </location>
</feature>
<dbReference type="PANTHER" id="PTHR43597:SF5">
    <property type="entry name" value="SUFE-LIKE PROTEIN 2, CHLOROPLASTIC"/>
    <property type="match status" value="1"/>
</dbReference>
<dbReference type="InterPro" id="IPR003808">
    <property type="entry name" value="Fe-S_metab-assoc_dom"/>
</dbReference>
<evidence type="ECO:0000256" key="2">
    <source>
        <dbReference type="SAM" id="MobiDB-lite"/>
    </source>
</evidence>
<dbReference type="Pfam" id="PF02657">
    <property type="entry name" value="SufE"/>
    <property type="match status" value="1"/>
</dbReference>
<proteinExistence type="inferred from homology"/>